<comment type="caution">
    <text evidence="2">The sequence shown here is derived from an EMBL/GenBank/DDBJ whole genome shotgun (WGS) entry which is preliminary data.</text>
</comment>
<protein>
    <submittedName>
        <fullName evidence="2">Peptidase M23</fullName>
    </submittedName>
</protein>
<evidence type="ECO:0000313" key="3">
    <source>
        <dbReference type="Proteomes" id="UP001518140"/>
    </source>
</evidence>
<dbReference type="EMBL" id="JAAKZX010000316">
    <property type="protein sequence ID" value="NGO48955.1"/>
    <property type="molecule type" value="Genomic_DNA"/>
</dbReference>
<gene>
    <name evidence="2" type="ORF">G6048_45085</name>
</gene>
<organism evidence="2 3">
    <name type="scientific">Streptomyces ureilyticus</name>
    <dbReference type="NCBI Taxonomy" id="1775131"/>
    <lineage>
        <taxon>Bacteria</taxon>
        <taxon>Bacillati</taxon>
        <taxon>Actinomycetota</taxon>
        <taxon>Actinomycetes</taxon>
        <taxon>Kitasatosporales</taxon>
        <taxon>Streptomycetaceae</taxon>
        <taxon>Streptomyces</taxon>
    </lineage>
</organism>
<proteinExistence type="predicted"/>
<keyword evidence="3" id="KW-1185">Reference proteome</keyword>
<feature type="chain" id="PRO_5046756897" evidence="1">
    <location>
        <begin position="44"/>
        <end position="137"/>
    </location>
</feature>
<name>A0ABX0E418_9ACTN</name>
<dbReference type="Proteomes" id="UP001518140">
    <property type="component" value="Unassembled WGS sequence"/>
</dbReference>
<feature type="signal peptide" evidence="1">
    <location>
        <begin position="1"/>
        <end position="43"/>
    </location>
</feature>
<accession>A0ABX0E418</accession>
<keyword evidence="1" id="KW-0732">Signal</keyword>
<evidence type="ECO:0000313" key="2">
    <source>
        <dbReference type="EMBL" id="NGO48955.1"/>
    </source>
</evidence>
<sequence length="137" mass="14429">MKTRTARTARTARTKGTLGRKVAVMAGIAAAGALTLTGPQAIAADTRPASVEAKEVYVWATNVRLHVEPYVNSPSPTKVSQETLIGLCQKQGDTVTEPGQGTSSWWTLVEKPGGSDSLFISNVYLVGGEKIEGVPDC</sequence>
<dbReference type="RefSeq" id="WP_165345415.1">
    <property type="nucleotide sequence ID" value="NZ_JAAKZX010000316.1"/>
</dbReference>
<evidence type="ECO:0000256" key="1">
    <source>
        <dbReference type="SAM" id="SignalP"/>
    </source>
</evidence>
<reference evidence="2 3" key="1">
    <citation type="submission" date="2020-02" db="EMBL/GenBank/DDBJ databases">
        <title>Whole-genome analyses of novel actinobacteria.</title>
        <authorList>
            <person name="Sahin N."/>
            <person name="Tokatli A."/>
        </authorList>
    </citation>
    <scope>NUCLEOTIDE SEQUENCE [LARGE SCALE GENOMIC DNA]</scope>
    <source>
        <strain evidence="2 3">YC419</strain>
    </source>
</reference>